<keyword evidence="2" id="KW-0472">Membrane</keyword>
<dbReference type="SMART" id="SM00181">
    <property type="entry name" value="EGF"/>
    <property type="match status" value="1"/>
</dbReference>
<proteinExistence type="predicted"/>
<organism evidence="4 5">
    <name type="scientific">Heterodera trifolii</name>
    <dbReference type="NCBI Taxonomy" id="157864"/>
    <lineage>
        <taxon>Eukaryota</taxon>
        <taxon>Metazoa</taxon>
        <taxon>Ecdysozoa</taxon>
        <taxon>Nematoda</taxon>
        <taxon>Chromadorea</taxon>
        <taxon>Rhabditida</taxon>
        <taxon>Tylenchina</taxon>
        <taxon>Tylenchomorpha</taxon>
        <taxon>Tylenchoidea</taxon>
        <taxon>Heteroderidae</taxon>
        <taxon>Heteroderinae</taxon>
        <taxon>Heterodera</taxon>
    </lineage>
</organism>
<evidence type="ECO:0000256" key="2">
    <source>
        <dbReference type="SAM" id="Phobius"/>
    </source>
</evidence>
<dbReference type="InterPro" id="IPR000742">
    <property type="entry name" value="EGF"/>
</dbReference>
<evidence type="ECO:0000256" key="1">
    <source>
        <dbReference type="PROSITE-ProRule" id="PRU00076"/>
    </source>
</evidence>
<keyword evidence="2" id="KW-1133">Transmembrane helix</keyword>
<keyword evidence="2" id="KW-0812">Transmembrane</keyword>
<protein>
    <recommendedName>
        <fullName evidence="3">EGF-like domain-containing protein</fullName>
    </recommendedName>
</protein>
<keyword evidence="1" id="KW-1015">Disulfide bond</keyword>
<dbReference type="PROSITE" id="PS00022">
    <property type="entry name" value="EGF_1"/>
    <property type="match status" value="1"/>
</dbReference>
<gene>
    <name evidence="4" type="ORF">niasHT_004635</name>
</gene>
<feature type="transmembrane region" description="Helical" evidence="2">
    <location>
        <begin position="137"/>
        <end position="162"/>
    </location>
</feature>
<comment type="caution">
    <text evidence="1">Lacks conserved residue(s) required for the propagation of feature annotation.</text>
</comment>
<comment type="caution">
    <text evidence="4">The sequence shown here is derived from an EMBL/GenBank/DDBJ whole genome shotgun (WGS) entry which is preliminary data.</text>
</comment>
<sequence>MLEKNHSSLPLNDQNQNFFIDGVSSRLIYEGSPCDAFPCWNGGTCTENGHKRKWRKRDKAYTCKCRAQFEGEHCEGRKAQKNSTAGADWCSTERQICPTGMICVVSNSADGQCLSIQALSASPTEHLFPLPPLLLTFYGLFLFILLLLFCWAGNSSGFFLLLRKRNKRGQWREATLMGQRRSEYEPILEEEEGTAIEFGSGGIEMGKMDHRWAAEGQFRQGHALFAVDGTHPKALNSDSDLPSIPKIVHI</sequence>
<dbReference type="AlphaFoldDB" id="A0ABD2M839"/>
<dbReference type="PROSITE" id="PS50026">
    <property type="entry name" value="EGF_3"/>
    <property type="match status" value="1"/>
</dbReference>
<evidence type="ECO:0000259" key="3">
    <source>
        <dbReference type="PROSITE" id="PS50026"/>
    </source>
</evidence>
<evidence type="ECO:0000313" key="4">
    <source>
        <dbReference type="EMBL" id="KAL3123463.1"/>
    </source>
</evidence>
<dbReference type="EMBL" id="JBICBT010000101">
    <property type="protein sequence ID" value="KAL3123463.1"/>
    <property type="molecule type" value="Genomic_DNA"/>
</dbReference>
<dbReference type="Gene3D" id="2.10.25.10">
    <property type="entry name" value="Laminin"/>
    <property type="match status" value="1"/>
</dbReference>
<accession>A0ABD2M839</accession>
<dbReference type="CDD" id="cd00054">
    <property type="entry name" value="EGF_CA"/>
    <property type="match status" value="1"/>
</dbReference>
<feature type="domain" description="EGF-like" evidence="3">
    <location>
        <begin position="30"/>
        <end position="75"/>
    </location>
</feature>
<feature type="disulfide bond" evidence="1">
    <location>
        <begin position="65"/>
        <end position="74"/>
    </location>
</feature>
<name>A0ABD2M839_9BILA</name>
<keyword evidence="5" id="KW-1185">Reference proteome</keyword>
<evidence type="ECO:0000313" key="5">
    <source>
        <dbReference type="Proteomes" id="UP001620626"/>
    </source>
</evidence>
<dbReference type="Proteomes" id="UP001620626">
    <property type="component" value="Unassembled WGS sequence"/>
</dbReference>
<reference evidence="4 5" key="1">
    <citation type="submission" date="2024-10" db="EMBL/GenBank/DDBJ databases">
        <authorList>
            <person name="Kim D."/>
        </authorList>
    </citation>
    <scope>NUCLEOTIDE SEQUENCE [LARGE SCALE GENOMIC DNA]</scope>
    <source>
        <strain evidence="4">BH-2024</strain>
    </source>
</reference>
<dbReference type="SUPFAM" id="SSF57196">
    <property type="entry name" value="EGF/Laminin"/>
    <property type="match status" value="1"/>
</dbReference>
<keyword evidence="1" id="KW-0245">EGF-like domain</keyword>